<organism evidence="3 4">
    <name type="scientific">Marinibaculum pumilum</name>
    <dbReference type="NCBI Taxonomy" id="1766165"/>
    <lineage>
        <taxon>Bacteria</taxon>
        <taxon>Pseudomonadati</taxon>
        <taxon>Pseudomonadota</taxon>
        <taxon>Alphaproteobacteria</taxon>
        <taxon>Rhodospirillales</taxon>
        <taxon>Rhodospirillaceae</taxon>
        <taxon>Marinibaculum</taxon>
    </lineage>
</organism>
<feature type="chain" id="PRO_5045887885" evidence="1">
    <location>
        <begin position="30"/>
        <end position="213"/>
    </location>
</feature>
<dbReference type="PANTHER" id="PTHR38731">
    <property type="entry name" value="LIPL45-RELATED LIPOPROTEIN-RELATED"/>
    <property type="match status" value="1"/>
</dbReference>
<evidence type="ECO:0000256" key="1">
    <source>
        <dbReference type="SAM" id="SignalP"/>
    </source>
</evidence>
<gene>
    <name evidence="3" type="ORF">ACFOGJ_25340</name>
</gene>
<dbReference type="PANTHER" id="PTHR38731:SF3">
    <property type="entry name" value="BLL6125 PROTEIN"/>
    <property type="match status" value="1"/>
</dbReference>
<reference evidence="4" key="1">
    <citation type="journal article" date="2019" name="Int. J. Syst. Evol. Microbiol.">
        <title>The Global Catalogue of Microorganisms (GCM) 10K type strain sequencing project: providing services to taxonomists for standard genome sequencing and annotation.</title>
        <authorList>
            <consortium name="The Broad Institute Genomics Platform"/>
            <consortium name="The Broad Institute Genome Sequencing Center for Infectious Disease"/>
            <person name="Wu L."/>
            <person name="Ma J."/>
        </authorList>
    </citation>
    <scope>NUCLEOTIDE SEQUENCE [LARGE SCALE GENOMIC DNA]</scope>
    <source>
        <strain evidence="4">KCTC 42964</strain>
    </source>
</reference>
<keyword evidence="1" id="KW-0732">Signal</keyword>
<dbReference type="EMBL" id="JBHRTR010000048">
    <property type="protein sequence ID" value="MFC3230598.1"/>
    <property type="molecule type" value="Genomic_DNA"/>
</dbReference>
<evidence type="ECO:0000313" key="4">
    <source>
        <dbReference type="Proteomes" id="UP001595528"/>
    </source>
</evidence>
<dbReference type="InterPro" id="IPR006860">
    <property type="entry name" value="FecR"/>
</dbReference>
<name>A0ABV7L7F5_9PROT</name>
<accession>A0ABV7L7F5</accession>
<dbReference type="SUPFAM" id="SSF51182">
    <property type="entry name" value="RmlC-like cupins"/>
    <property type="match status" value="1"/>
</dbReference>
<dbReference type="InterPro" id="IPR011051">
    <property type="entry name" value="RmlC_Cupin_sf"/>
</dbReference>
<feature type="domain" description="FecR protein" evidence="2">
    <location>
        <begin position="67"/>
        <end position="165"/>
    </location>
</feature>
<protein>
    <submittedName>
        <fullName evidence="3">FecR domain-containing protein</fullName>
    </submittedName>
</protein>
<proteinExistence type="predicted"/>
<sequence>MCKTSLRAIATATAIAAALLACPAGPSQAGEGRSCTVDRVEGATVRYSKGPDWVALTVNELPAGAVKVSTGQDTRIEIACSDGIVVTVGYATTVDLAALTAAPRSDGNVLLDLVDGIIGIVAPERSWTSFRVRTPLAIASIRSTTWFAEHAAGADSAFFVREGEVAVTADGKAFRLSPGEGLTITPEGGPGEVKAWGPKRIDEAVARLGFAWR</sequence>
<feature type="signal peptide" evidence="1">
    <location>
        <begin position="1"/>
        <end position="29"/>
    </location>
</feature>
<keyword evidence="4" id="KW-1185">Reference proteome</keyword>
<dbReference type="Pfam" id="PF04773">
    <property type="entry name" value="FecR"/>
    <property type="match status" value="1"/>
</dbReference>
<evidence type="ECO:0000259" key="2">
    <source>
        <dbReference type="Pfam" id="PF04773"/>
    </source>
</evidence>
<comment type="caution">
    <text evidence="3">The sequence shown here is derived from an EMBL/GenBank/DDBJ whole genome shotgun (WGS) entry which is preliminary data.</text>
</comment>
<dbReference type="Proteomes" id="UP001595528">
    <property type="component" value="Unassembled WGS sequence"/>
</dbReference>
<dbReference type="PROSITE" id="PS51257">
    <property type="entry name" value="PROKAR_LIPOPROTEIN"/>
    <property type="match status" value="1"/>
</dbReference>
<evidence type="ECO:0000313" key="3">
    <source>
        <dbReference type="EMBL" id="MFC3230598.1"/>
    </source>
</evidence>
<dbReference type="RefSeq" id="WP_379905916.1">
    <property type="nucleotide sequence ID" value="NZ_JBHRTR010000048.1"/>
</dbReference>
<dbReference type="Gene3D" id="2.60.120.1440">
    <property type="match status" value="1"/>
</dbReference>